<feature type="chain" id="PRO_5045504122" evidence="1">
    <location>
        <begin position="21"/>
        <end position="143"/>
    </location>
</feature>
<proteinExistence type="predicted"/>
<keyword evidence="1" id="KW-0732">Signal</keyword>
<keyword evidence="3" id="KW-1185">Reference proteome</keyword>
<dbReference type="Proteomes" id="UP001054897">
    <property type="component" value="Chromosome"/>
</dbReference>
<dbReference type="RefSeq" id="WP_252576761.1">
    <property type="nucleotide sequence ID" value="NZ_CP099397.1"/>
</dbReference>
<accession>A0ABY5ADJ6</accession>
<dbReference type="GeneID" id="300081574"/>
<evidence type="ECO:0000313" key="2">
    <source>
        <dbReference type="EMBL" id="USR41978.1"/>
    </source>
</evidence>
<name>A0ABY5ADJ6_9GAMM</name>
<organism evidence="2 3">
    <name type="scientific">Ectopseudomonas hydrolytica</name>
    <dbReference type="NCBI Taxonomy" id="2493633"/>
    <lineage>
        <taxon>Bacteria</taxon>
        <taxon>Pseudomonadati</taxon>
        <taxon>Pseudomonadota</taxon>
        <taxon>Gammaproteobacteria</taxon>
        <taxon>Pseudomonadales</taxon>
        <taxon>Pseudomonadaceae</taxon>
        <taxon>Ectopseudomonas</taxon>
    </lineage>
</organism>
<gene>
    <name evidence="2" type="ORF">L1F06_011345</name>
</gene>
<reference evidence="2" key="1">
    <citation type="submission" date="2022-06" db="EMBL/GenBank/DDBJ databases">
        <title>Complete genome of Pseudomonas hydrolytica DSWY01T.</title>
        <authorList>
            <person name="Jung J."/>
            <person name="Jeon C.O."/>
        </authorList>
    </citation>
    <scope>NUCLEOTIDE SEQUENCE</scope>
    <source>
        <strain evidence="2">DSWY01</strain>
    </source>
</reference>
<feature type="signal peptide" evidence="1">
    <location>
        <begin position="1"/>
        <end position="20"/>
    </location>
</feature>
<evidence type="ECO:0000313" key="3">
    <source>
        <dbReference type="Proteomes" id="UP001054897"/>
    </source>
</evidence>
<sequence length="143" mass="15475">MRAAVSILLLGCLSAGQVWAEACYVTSSASSEAIAEVEQELCYEFTGMDEGAIDWSCSNESTDMIRREQQKVASCAADKIGSCEAALTQATLANYRAGDDDQGKPRPAVPNDAKVITHYYRAGDLRQVRIDCESSGGTWRDPQ</sequence>
<dbReference type="EMBL" id="CP099397">
    <property type="protein sequence ID" value="USR41978.1"/>
    <property type="molecule type" value="Genomic_DNA"/>
</dbReference>
<evidence type="ECO:0000256" key="1">
    <source>
        <dbReference type="SAM" id="SignalP"/>
    </source>
</evidence>
<protein>
    <submittedName>
        <fullName evidence="2">Uncharacterized protein</fullName>
    </submittedName>
</protein>